<name>A0ABM7QCK4_9GAMM</name>
<organism evidence="1 2">
    <name type="scientific">Lysobacter helvus</name>
    <dbReference type="NCBI Taxonomy" id="2675059"/>
    <lineage>
        <taxon>Bacteria</taxon>
        <taxon>Pseudomonadati</taxon>
        <taxon>Pseudomonadota</taxon>
        <taxon>Gammaproteobacteria</taxon>
        <taxon>Lysobacterales</taxon>
        <taxon>Lysobacteraceae</taxon>
        <taxon>Lysobacter</taxon>
    </lineage>
</organism>
<dbReference type="Proteomes" id="UP000680514">
    <property type="component" value="Chromosome"/>
</dbReference>
<dbReference type="InterPro" id="IPR016084">
    <property type="entry name" value="Haem_Oase-like_multi-hlx"/>
</dbReference>
<dbReference type="CDD" id="cd19166">
    <property type="entry name" value="HemeO-bac"/>
    <property type="match status" value="1"/>
</dbReference>
<evidence type="ECO:0000313" key="2">
    <source>
        <dbReference type="Proteomes" id="UP000680514"/>
    </source>
</evidence>
<proteinExistence type="predicted"/>
<gene>
    <name evidence="1" type="ORF">LYSHEL_11400</name>
</gene>
<dbReference type="RefSeq" id="WP_213436599.1">
    <property type="nucleotide sequence ID" value="NZ_AP024546.1"/>
</dbReference>
<reference evidence="1 2" key="1">
    <citation type="submission" date="2021-03" db="EMBL/GenBank/DDBJ databases">
        <title>Complete Genome Sequences of Two Lysobacter Strains Isolated from Sea Water (Lysobacter caseinilyticus) and Soil (Lysobacter helvus) in South Korea.</title>
        <authorList>
            <person name="Watanabe Y."/>
            <person name="Arakawa K."/>
        </authorList>
    </citation>
    <scope>NUCLEOTIDE SEQUENCE [LARGE SCALE GENOMIC DNA]</scope>
    <source>
        <strain evidence="1 2">D10</strain>
    </source>
</reference>
<evidence type="ECO:0000313" key="1">
    <source>
        <dbReference type="EMBL" id="BCT95269.1"/>
    </source>
</evidence>
<keyword evidence="2" id="KW-1185">Reference proteome</keyword>
<dbReference type="Gene3D" id="1.20.910.10">
    <property type="entry name" value="Heme oxygenase-like"/>
    <property type="match status" value="1"/>
</dbReference>
<dbReference type="EMBL" id="AP024546">
    <property type="protein sequence ID" value="BCT95269.1"/>
    <property type="molecule type" value="Genomic_DNA"/>
</dbReference>
<accession>A0ABM7QCK4</accession>
<protein>
    <submittedName>
        <fullName evidence="1">Heme oxygenase</fullName>
    </submittedName>
</protein>
<dbReference type="SUPFAM" id="SSF48613">
    <property type="entry name" value="Heme oxygenase-like"/>
    <property type="match status" value="1"/>
</dbReference>
<sequence length="196" mass="20852">MTPAADNGYRDRLRGATGTAHVRLDARFAHGLRTAQEYRTYLVGMQAFLANAERALSAANLGPTWRAWCDPVRTPWIDADLEALGLSPLEPGPALVVSSDAEAAGLMYVIEGSALGATQLVVHAQALGHTAGAGANFLHRHGGLGVGVRWRAFVRCLENAAFEASDESAMMIAAARTFASAEHEFHRAELSARPAC</sequence>